<dbReference type="AlphaFoldDB" id="A0AAE4L102"/>
<sequence length="105" mass="12246">MVWKEVIRQEKVDNTILRNGLRLLHQSSWRNRKEQHTLLDFSKQLQNVMQLHLGTEKLVVGIPGFGKEVTLLEIDECDFVPHCQIEQVVESAEGHFIKLRLIETS</sequence>
<dbReference type="Proteomes" id="UP001180842">
    <property type="component" value="Unassembled WGS sequence"/>
</dbReference>
<protein>
    <submittedName>
        <fullName evidence="1">Uncharacterized protein</fullName>
    </submittedName>
</protein>
<name>A0AAE4L102_9ENTE</name>
<dbReference type="EMBL" id="JARQAI010000002">
    <property type="protein sequence ID" value="MDT2736141.1"/>
    <property type="molecule type" value="Genomic_DNA"/>
</dbReference>
<evidence type="ECO:0000313" key="2">
    <source>
        <dbReference type="Proteomes" id="UP001180842"/>
    </source>
</evidence>
<organism evidence="1 2">
    <name type="scientific">Enterococcus pseudoavium</name>
    <dbReference type="NCBI Taxonomy" id="44007"/>
    <lineage>
        <taxon>Bacteria</taxon>
        <taxon>Bacillati</taxon>
        <taxon>Bacillota</taxon>
        <taxon>Bacilli</taxon>
        <taxon>Lactobacillales</taxon>
        <taxon>Enterococcaceae</taxon>
        <taxon>Enterococcus</taxon>
    </lineage>
</organism>
<reference evidence="1" key="1">
    <citation type="submission" date="2023-03" db="EMBL/GenBank/DDBJ databases">
        <authorList>
            <person name="Shen W."/>
            <person name="Cai J."/>
        </authorList>
    </citation>
    <scope>NUCLEOTIDE SEQUENCE</scope>
    <source>
        <strain evidence="1">P69-2</strain>
    </source>
</reference>
<comment type="caution">
    <text evidence="1">The sequence shown here is derived from an EMBL/GenBank/DDBJ whole genome shotgun (WGS) entry which is preliminary data.</text>
</comment>
<accession>A0AAE4L102</accession>
<gene>
    <name evidence="1" type="ORF">P7H00_03185</name>
</gene>
<proteinExistence type="predicted"/>
<evidence type="ECO:0000313" key="1">
    <source>
        <dbReference type="EMBL" id="MDT2736141.1"/>
    </source>
</evidence>
<dbReference type="RefSeq" id="WP_311796576.1">
    <property type="nucleotide sequence ID" value="NZ_JARQAI010000002.1"/>
</dbReference>